<evidence type="ECO:0000259" key="12">
    <source>
        <dbReference type="PROSITE" id="PS50262"/>
    </source>
</evidence>
<dbReference type="GO" id="GO:0005886">
    <property type="term" value="C:plasma membrane"/>
    <property type="evidence" value="ECO:0007669"/>
    <property type="project" value="UniProtKB-SubCell"/>
</dbReference>
<dbReference type="Pfam" id="PF00001">
    <property type="entry name" value="7tm_1"/>
    <property type="match status" value="1"/>
</dbReference>
<dbReference type="InterPro" id="IPR026234">
    <property type="entry name" value="MRGPCRFAMILY"/>
</dbReference>
<keyword evidence="7 9" id="KW-0675">Receptor</keyword>
<keyword evidence="14" id="KW-1185">Reference proteome</keyword>
<reference evidence="13" key="2">
    <citation type="submission" date="2025-09" db="UniProtKB">
        <authorList>
            <consortium name="Ensembl"/>
        </authorList>
    </citation>
    <scope>IDENTIFICATION</scope>
</reference>
<proteinExistence type="inferred from homology"/>
<dbReference type="GeneTree" id="ENSGT01030000234639"/>
<keyword evidence="6 11" id="KW-0472">Membrane</keyword>
<evidence type="ECO:0000256" key="4">
    <source>
        <dbReference type="ARBA" id="ARBA00022989"/>
    </source>
</evidence>
<feature type="domain" description="G-protein coupled receptors family 1 profile" evidence="12">
    <location>
        <begin position="54"/>
        <end position="282"/>
    </location>
</feature>
<keyword evidence="4 11" id="KW-1133">Transmembrane helix</keyword>
<evidence type="ECO:0000256" key="9">
    <source>
        <dbReference type="RuleBase" id="RU000688"/>
    </source>
</evidence>
<keyword evidence="5 9" id="KW-0297">G-protein coupled receptor</keyword>
<reference evidence="13" key="1">
    <citation type="submission" date="2025-08" db="UniProtKB">
        <authorList>
            <consortium name="Ensembl"/>
        </authorList>
    </citation>
    <scope>IDENTIFICATION</scope>
</reference>
<evidence type="ECO:0000256" key="1">
    <source>
        <dbReference type="ARBA" id="ARBA00004651"/>
    </source>
</evidence>
<feature type="transmembrane region" description="Helical" evidence="11">
    <location>
        <begin position="188"/>
        <end position="213"/>
    </location>
</feature>
<feature type="transmembrane region" description="Helical" evidence="11">
    <location>
        <begin position="115"/>
        <end position="140"/>
    </location>
</feature>
<keyword evidence="8 9" id="KW-0807">Transducer</keyword>
<dbReference type="InterPro" id="IPR000276">
    <property type="entry name" value="GPCR_Rhodpsn"/>
</dbReference>
<dbReference type="InterPro" id="IPR017452">
    <property type="entry name" value="GPCR_Rhodpsn_7TM"/>
</dbReference>
<dbReference type="PROSITE" id="PS50262">
    <property type="entry name" value="G_PROTEIN_RECEP_F1_2"/>
    <property type="match status" value="1"/>
</dbReference>
<dbReference type="Ensembl" id="ENSMSIT00000002950.1">
    <property type="protein sequence ID" value="ENSMSIP00000002317.1"/>
    <property type="gene ID" value="ENSMSIG00000002198.1"/>
</dbReference>
<name>A0A8C6G908_MUSSI</name>
<organism evidence="13 14">
    <name type="scientific">Mus spicilegus</name>
    <name type="common">Mound-building mouse</name>
    <dbReference type="NCBI Taxonomy" id="10103"/>
    <lineage>
        <taxon>Eukaryota</taxon>
        <taxon>Metazoa</taxon>
        <taxon>Chordata</taxon>
        <taxon>Craniata</taxon>
        <taxon>Vertebrata</taxon>
        <taxon>Euteleostomi</taxon>
        <taxon>Mammalia</taxon>
        <taxon>Eutheria</taxon>
        <taxon>Euarchontoglires</taxon>
        <taxon>Glires</taxon>
        <taxon>Rodentia</taxon>
        <taxon>Myomorpha</taxon>
        <taxon>Muroidea</taxon>
        <taxon>Muridae</taxon>
        <taxon>Murinae</taxon>
        <taxon>Mus</taxon>
        <taxon>Mus</taxon>
    </lineage>
</organism>
<dbReference type="Proteomes" id="UP000694415">
    <property type="component" value="Unplaced"/>
</dbReference>
<dbReference type="PANTHER" id="PTHR11334:SF29">
    <property type="entry name" value="MAS-RELATED G-PROTEIN COUPLED RECEPTOR MEMBER X2"/>
    <property type="match status" value="1"/>
</dbReference>
<dbReference type="PANTHER" id="PTHR11334">
    <property type="entry name" value="MAS-RELATED G-PROTEIN COUPLED RECEPTOR"/>
    <property type="match status" value="1"/>
</dbReference>
<comment type="subcellular location">
    <subcellularLocation>
        <location evidence="1">Cell membrane</location>
        <topology evidence="1">Multi-pass membrane protein</topology>
    </subcellularLocation>
</comment>
<evidence type="ECO:0000256" key="2">
    <source>
        <dbReference type="ARBA" id="ARBA00022475"/>
    </source>
</evidence>
<protein>
    <recommendedName>
        <fullName evidence="12">G-protein coupled receptors family 1 profile domain-containing protein</fullName>
    </recommendedName>
</protein>
<keyword evidence="2" id="KW-1003">Cell membrane</keyword>
<comment type="similarity">
    <text evidence="9">Belongs to the G-protein coupled receptor 1 family.</text>
</comment>
<sequence>MSKYFLSMDIDISSLGIYIIAPNGSNYTNSVDCFFKIQVMGFLSLIISPVGMVLNSTVLWFLGFQIRRNAFSVYILNLAGADFLFLHSQFLFYLLAIFPSIPTQIPLFFDMLTKFAYLSGLSILSTISIERCLCVMWPIWYRCQRPKHTSSVTCSLLWALSLLFALLDGIGCGLLFNSFDQSWCLRFDLIICAWSIVLFVVLCGSSLILLVRIFCGSQQIPVTRLYVTIALTVLFFLICCLPFGISWIIQWSETLIYVGFCDYFHEELFLSCINSCANPIIYFLVGFIRQRKFQQKSLKVLLQRAMEDTPEEENEDMGPSRNPEEFETVCSN</sequence>
<dbReference type="PRINTS" id="PR02108">
    <property type="entry name" value="MRGPCRFAMILY"/>
</dbReference>
<dbReference type="PROSITE" id="PS00237">
    <property type="entry name" value="G_PROTEIN_RECEP_F1_1"/>
    <property type="match status" value="1"/>
</dbReference>
<evidence type="ECO:0000256" key="11">
    <source>
        <dbReference type="SAM" id="Phobius"/>
    </source>
</evidence>
<evidence type="ECO:0000256" key="8">
    <source>
        <dbReference type="ARBA" id="ARBA00023224"/>
    </source>
</evidence>
<evidence type="ECO:0000256" key="5">
    <source>
        <dbReference type="ARBA" id="ARBA00023040"/>
    </source>
</evidence>
<feature type="transmembrane region" description="Helical" evidence="11">
    <location>
        <begin position="225"/>
        <end position="248"/>
    </location>
</feature>
<dbReference type="Gene3D" id="1.20.1070.10">
    <property type="entry name" value="Rhodopsin 7-helix transmembrane proteins"/>
    <property type="match status" value="1"/>
</dbReference>
<dbReference type="GO" id="GO:0004930">
    <property type="term" value="F:G protein-coupled receptor activity"/>
    <property type="evidence" value="ECO:0007669"/>
    <property type="project" value="UniProtKB-KW"/>
</dbReference>
<evidence type="ECO:0000313" key="14">
    <source>
        <dbReference type="Proteomes" id="UP000694415"/>
    </source>
</evidence>
<evidence type="ECO:0000313" key="13">
    <source>
        <dbReference type="Ensembl" id="ENSMSIP00000002317.1"/>
    </source>
</evidence>
<evidence type="ECO:0000256" key="7">
    <source>
        <dbReference type="ARBA" id="ARBA00023170"/>
    </source>
</evidence>
<dbReference type="SUPFAM" id="SSF81321">
    <property type="entry name" value="Family A G protein-coupled receptor-like"/>
    <property type="match status" value="1"/>
</dbReference>
<evidence type="ECO:0000256" key="10">
    <source>
        <dbReference type="SAM" id="MobiDB-lite"/>
    </source>
</evidence>
<feature type="region of interest" description="Disordered" evidence="10">
    <location>
        <begin position="307"/>
        <end position="332"/>
    </location>
</feature>
<dbReference type="AlphaFoldDB" id="A0A8C6G908"/>
<feature type="transmembrane region" description="Helical" evidence="11">
    <location>
        <begin position="74"/>
        <end position="95"/>
    </location>
</feature>
<keyword evidence="3 9" id="KW-0812">Transmembrane</keyword>
<dbReference type="FunFam" id="1.20.1070.10:FF:000140">
    <property type="entry name" value="Mas-related G-protein coupled receptor member X2"/>
    <property type="match status" value="1"/>
</dbReference>
<feature type="transmembrane region" description="Helical" evidence="11">
    <location>
        <begin position="268"/>
        <end position="288"/>
    </location>
</feature>
<evidence type="ECO:0000256" key="3">
    <source>
        <dbReference type="ARBA" id="ARBA00022692"/>
    </source>
</evidence>
<evidence type="ECO:0000256" key="6">
    <source>
        <dbReference type="ARBA" id="ARBA00023136"/>
    </source>
</evidence>
<feature type="transmembrane region" description="Helical" evidence="11">
    <location>
        <begin position="39"/>
        <end position="62"/>
    </location>
</feature>
<accession>A0A8C6G908</accession>
<feature type="transmembrane region" description="Helical" evidence="11">
    <location>
        <begin position="152"/>
        <end position="176"/>
    </location>
</feature>
<dbReference type="PRINTS" id="PR00237">
    <property type="entry name" value="GPCRRHODOPSN"/>
</dbReference>